<dbReference type="CDD" id="cd07377">
    <property type="entry name" value="WHTH_GntR"/>
    <property type="match status" value="1"/>
</dbReference>
<dbReference type="Pfam" id="PF07729">
    <property type="entry name" value="FCD"/>
    <property type="match status" value="1"/>
</dbReference>
<dbReference type="GO" id="GO:0003677">
    <property type="term" value="F:DNA binding"/>
    <property type="evidence" value="ECO:0007669"/>
    <property type="project" value="UniProtKB-KW"/>
</dbReference>
<feature type="region of interest" description="Disordered" evidence="4">
    <location>
        <begin position="1"/>
        <end position="22"/>
    </location>
</feature>
<dbReference type="Gene3D" id="1.20.120.530">
    <property type="entry name" value="GntR ligand-binding domain-like"/>
    <property type="match status" value="1"/>
</dbReference>
<dbReference type="AlphaFoldDB" id="A0A2W5TH10"/>
<dbReference type="InterPro" id="IPR000524">
    <property type="entry name" value="Tscrpt_reg_HTH_GntR"/>
</dbReference>
<feature type="domain" description="HTH gntR-type" evidence="5">
    <location>
        <begin position="34"/>
        <end position="101"/>
    </location>
</feature>
<dbReference type="SMART" id="SM00895">
    <property type="entry name" value="FCD"/>
    <property type="match status" value="1"/>
</dbReference>
<dbReference type="InterPro" id="IPR008920">
    <property type="entry name" value="TF_FadR/GntR_C"/>
</dbReference>
<dbReference type="InterPro" id="IPR036388">
    <property type="entry name" value="WH-like_DNA-bd_sf"/>
</dbReference>
<protein>
    <submittedName>
        <fullName evidence="6">GntR family transcriptional regulator</fullName>
    </submittedName>
</protein>
<dbReference type="Pfam" id="PF00392">
    <property type="entry name" value="GntR"/>
    <property type="match status" value="1"/>
</dbReference>
<dbReference type="EMBL" id="QFQS01000011">
    <property type="protein sequence ID" value="PZQ94967.1"/>
    <property type="molecule type" value="Genomic_DNA"/>
</dbReference>
<evidence type="ECO:0000259" key="5">
    <source>
        <dbReference type="PROSITE" id="PS50949"/>
    </source>
</evidence>
<reference evidence="6 7" key="1">
    <citation type="submission" date="2017-08" db="EMBL/GenBank/DDBJ databases">
        <title>Infants hospitalized years apart are colonized by the same room-sourced microbial strains.</title>
        <authorList>
            <person name="Brooks B."/>
            <person name="Olm M.R."/>
            <person name="Firek B.A."/>
            <person name="Baker R."/>
            <person name="Thomas B.C."/>
            <person name="Morowitz M.J."/>
            <person name="Banfield J.F."/>
        </authorList>
    </citation>
    <scope>NUCLEOTIDE SEQUENCE [LARGE SCALE GENOMIC DNA]</scope>
    <source>
        <strain evidence="6">S2_003_000_R2_11</strain>
    </source>
</reference>
<sequence>MVRKKKLKDEPEASSSVGLPFGVPKQLSDGGTKTSLVRQVYDAIMESLDAGELKPGSRIVAAEVAQHLGLSRAPVREALAVLAGQGLVELMPDRGAILRSMTPHDMAEIYEVMAPVISVALRSAALRITEADNAARVTEAMTAIRNAAGDPNLHFLLVLNDYHYLVNAIAEKPYVDFVMRAINIEYWNRLIVHRIRLADHIGQYVRNYQRVTDALLAGDAGGAAAIMQYHANWCATLIDGRVSTIQR</sequence>
<dbReference type="SUPFAM" id="SSF46785">
    <property type="entry name" value="Winged helix' DNA-binding domain"/>
    <property type="match status" value="1"/>
</dbReference>
<organism evidence="6 7">
    <name type="scientific">Cereibacter sphaeroides</name>
    <name type="common">Rhodobacter sphaeroides</name>
    <dbReference type="NCBI Taxonomy" id="1063"/>
    <lineage>
        <taxon>Bacteria</taxon>
        <taxon>Pseudomonadati</taxon>
        <taxon>Pseudomonadota</taxon>
        <taxon>Alphaproteobacteria</taxon>
        <taxon>Rhodobacterales</taxon>
        <taxon>Paracoccaceae</taxon>
        <taxon>Cereibacter</taxon>
    </lineage>
</organism>
<evidence type="ECO:0000256" key="4">
    <source>
        <dbReference type="SAM" id="MobiDB-lite"/>
    </source>
</evidence>
<gene>
    <name evidence="6" type="ORF">DI533_20740</name>
</gene>
<dbReference type="InterPro" id="IPR011711">
    <property type="entry name" value="GntR_C"/>
</dbReference>
<accession>A0A2W5TH10</accession>
<evidence type="ECO:0000313" key="6">
    <source>
        <dbReference type="EMBL" id="PZQ94967.1"/>
    </source>
</evidence>
<evidence type="ECO:0000256" key="2">
    <source>
        <dbReference type="ARBA" id="ARBA00023125"/>
    </source>
</evidence>
<dbReference type="Gene3D" id="1.10.10.10">
    <property type="entry name" value="Winged helix-like DNA-binding domain superfamily/Winged helix DNA-binding domain"/>
    <property type="match status" value="1"/>
</dbReference>
<keyword evidence="1" id="KW-0805">Transcription regulation</keyword>
<dbReference type="PROSITE" id="PS50949">
    <property type="entry name" value="HTH_GNTR"/>
    <property type="match status" value="1"/>
</dbReference>
<evidence type="ECO:0000256" key="1">
    <source>
        <dbReference type="ARBA" id="ARBA00023015"/>
    </source>
</evidence>
<dbReference type="PANTHER" id="PTHR43537:SF45">
    <property type="entry name" value="GNTR FAMILY REGULATORY PROTEIN"/>
    <property type="match status" value="1"/>
</dbReference>
<dbReference type="GO" id="GO:0003700">
    <property type="term" value="F:DNA-binding transcription factor activity"/>
    <property type="evidence" value="ECO:0007669"/>
    <property type="project" value="InterPro"/>
</dbReference>
<comment type="caution">
    <text evidence="6">The sequence shown here is derived from an EMBL/GenBank/DDBJ whole genome shotgun (WGS) entry which is preliminary data.</text>
</comment>
<evidence type="ECO:0000256" key="3">
    <source>
        <dbReference type="ARBA" id="ARBA00023163"/>
    </source>
</evidence>
<dbReference type="PANTHER" id="PTHR43537">
    <property type="entry name" value="TRANSCRIPTIONAL REGULATOR, GNTR FAMILY"/>
    <property type="match status" value="1"/>
</dbReference>
<proteinExistence type="predicted"/>
<dbReference type="SMART" id="SM00345">
    <property type="entry name" value="HTH_GNTR"/>
    <property type="match status" value="1"/>
</dbReference>
<evidence type="ECO:0000313" key="7">
    <source>
        <dbReference type="Proteomes" id="UP000248975"/>
    </source>
</evidence>
<dbReference type="SUPFAM" id="SSF48008">
    <property type="entry name" value="GntR ligand-binding domain-like"/>
    <property type="match status" value="1"/>
</dbReference>
<dbReference type="Proteomes" id="UP000248975">
    <property type="component" value="Unassembled WGS sequence"/>
</dbReference>
<dbReference type="InterPro" id="IPR036390">
    <property type="entry name" value="WH_DNA-bd_sf"/>
</dbReference>
<name>A0A2W5TH10_CERSP</name>
<keyword evidence="2" id="KW-0238">DNA-binding</keyword>
<keyword evidence="3" id="KW-0804">Transcription</keyword>